<feature type="transmembrane region" description="Helical" evidence="7">
    <location>
        <begin position="278"/>
        <end position="303"/>
    </location>
</feature>
<keyword evidence="4 7" id="KW-0812">Transmembrane</keyword>
<dbReference type="EMBL" id="CP104003">
    <property type="protein sequence ID" value="UWM55992.1"/>
    <property type="molecule type" value="Genomic_DNA"/>
</dbReference>
<evidence type="ECO:0000256" key="4">
    <source>
        <dbReference type="ARBA" id="ARBA00022692"/>
    </source>
</evidence>
<dbReference type="InterPro" id="IPR020846">
    <property type="entry name" value="MFS_dom"/>
</dbReference>
<dbReference type="InterPro" id="IPR011701">
    <property type="entry name" value="MFS"/>
</dbReference>
<organism evidence="9 10">
    <name type="scientific">Salinirubellus salinus</name>
    <dbReference type="NCBI Taxonomy" id="1364945"/>
    <lineage>
        <taxon>Archaea</taxon>
        <taxon>Methanobacteriati</taxon>
        <taxon>Methanobacteriota</taxon>
        <taxon>Stenosarchaea group</taxon>
        <taxon>Halobacteria</taxon>
        <taxon>Halobacteriales</taxon>
        <taxon>Natronomonadaceae</taxon>
        <taxon>Salinirubellus</taxon>
    </lineage>
</organism>
<reference evidence="9" key="1">
    <citation type="submission" date="2022-09" db="EMBL/GenBank/DDBJ databases">
        <title>Diverse halophilic archaea isolated from saline environments.</title>
        <authorList>
            <person name="Cui H.-L."/>
        </authorList>
    </citation>
    <scope>NUCLEOTIDE SEQUENCE</scope>
    <source>
        <strain evidence="9">ZS-35-S2</strain>
    </source>
</reference>
<evidence type="ECO:0000259" key="8">
    <source>
        <dbReference type="PROSITE" id="PS50850"/>
    </source>
</evidence>
<feature type="transmembrane region" description="Helical" evidence="7">
    <location>
        <begin position="199"/>
        <end position="221"/>
    </location>
</feature>
<feature type="transmembrane region" description="Helical" evidence="7">
    <location>
        <begin position="374"/>
        <end position="393"/>
    </location>
</feature>
<dbReference type="PROSITE" id="PS50850">
    <property type="entry name" value="MFS"/>
    <property type="match status" value="1"/>
</dbReference>
<dbReference type="GO" id="GO:0005886">
    <property type="term" value="C:plasma membrane"/>
    <property type="evidence" value="ECO:0007669"/>
    <property type="project" value="UniProtKB-SubCell"/>
</dbReference>
<dbReference type="Pfam" id="PF07690">
    <property type="entry name" value="MFS_1"/>
    <property type="match status" value="1"/>
</dbReference>
<feature type="transmembrane region" description="Helical" evidence="7">
    <location>
        <begin position="405"/>
        <end position="425"/>
    </location>
</feature>
<feature type="transmembrane region" description="Helical" evidence="7">
    <location>
        <begin position="53"/>
        <end position="71"/>
    </location>
</feature>
<feature type="domain" description="Major facilitator superfamily (MFS) profile" evidence="8">
    <location>
        <begin position="25"/>
        <end position="426"/>
    </location>
</feature>
<name>A0A9E7R5I7_9EURY</name>
<evidence type="ECO:0000256" key="2">
    <source>
        <dbReference type="ARBA" id="ARBA00022448"/>
    </source>
</evidence>
<keyword evidence="2" id="KW-0813">Transport</keyword>
<feature type="transmembrane region" description="Helical" evidence="7">
    <location>
        <begin position="25"/>
        <end position="47"/>
    </location>
</feature>
<dbReference type="Gene3D" id="1.20.1250.20">
    <property type="entry name" value="MFS general substrate transporter like domains"/>
    <property type="match status" value="1"/>
</dbReference>
<proteinExistence type="predicted"/>
<dbReference type="KEGG" id="ssai:N0B31_06805"/>
<evidence type="ECO:0000256" key="5">
    <source>
        <dbReference type="ARBA" id="ARBA00022989"/>
    </source>
</evidence>
<dbReference type="GeneID" id="74942117"/>
<feature type="transmembrane region" description="Helical" evidence="7">
    <location>
        <begin position="176"/>
        <end position="193"/>
    </location>
</feature>
<protein>
    <submittedName>
        <fullName evidence="9">MFS transporter</fullName>
    </submittedName>
</protein>
<feature type="transmembrane region" description="Helical" evidence="7">
    <location>
        <begin position="92"/>
        <end position="110"/>
    </location>
</feature>
<dbReference type="Proteomes" id="UP001057580">
    <property type="component" value="Chromosome"/>
</dbReference>
<keyword evidence="10" id="KW-1185">Reference proteome</keyword>
<dbReference type="GO" id="GO:0022857">
    <property type="term" value="F:transmembrane transporter activity"/>
    <property type="evidence" value="ECO:0007669"/>
    <property type="project" value="InterPro"/>
</dbReference>
<feature type="transmembrane region" description="Helical" evidence="7">
    <location>
        <begin position="315"/>
        <end position="334"/>
    </location>
</feature>
<evidence type="ECO:0000256" key="6">
    <source>
        <dbReference type="ARBA" id="ARBA00023136"/>
    </source>
</evidence>
<dbReference type="InterPro" id="IPR036259">
    <property type="entry name" value="MFS_trans_sf"/>
</dbReference>
<dbReference type="PANTHER" id="PTHR23517:SF13">
    <property type="entry name" value="MAJOR FACILITATOR SUPERFAMILY MFS_1"/>
    <property type="match status" value="1"/>
</dbReference>
<dbReference type="PANTHER" id="PTHR23517">
    <property type="entry name" value="RESISTANCE PROTEIN MDTM, PUTATIVE-RELATED-RELATED"/>
    <property type="match status" value="1"/>
</dbReference>
<feature type="transmembrane region" description="Helical" evidence="7">
    <location>
        <begin position="242"/>
        <end position="266"/>
    </location>
</feature>
<evidence type="ECO:0000256" key="3">
    <source>
        <dbReference type="ARBA" id="ARBA00022475"/>
    </source>
</evidence>
<evidence type="ECO:0000256" key="1">
    <source>
        <dbReference type="ARBA" id="ARBA00004651"/>
    </source>
</evidence>
<evidence type="ECO:0000313" key="10">
    <source>
        <dbReference type="Proteomes" id="UP001057580"/>
    </source>
</evidence>
<keyword evidence="6 7" id="KW-0472">Membrane</keyword>
<evidence type="ECO:0000313" key="9">
    <source>
        <dbReference type="EMBL" id="UWM55992.1"/>
    </source>
</evidence>
<accession>A0A9E7R5I7</accession>
<feature type="transmembrane region" description="Helical" evidence="7">
    <location>
        <begin position="340"/>
        <end position="362"/>
    </location>
</feature>
<dbReference type="AlphaFoldDB" id="A0A9E7R5I7"/>
<dbReference type="InterPro" id="IPR050171">
    <property type="entry name" value="MFS_Transporters"/>
</dbReference>
<dbReference type="SUPFAM" id="SSF103473">
    <property type="entry name" value="MFS general substrate transporter"/>
    <property type="match status" value="1"/>
</dbReference>
<sequence>MGGHGEGTTEDGTASGDAGYDVRTVAIAVTAGVFLGGVATGVAFPTLPLLDRVLGISAVMLGVILAANRIARLLMNTPAGGVIDSVGARKPMIAGLFVQGLAPFGYVVGLQTPPIGLGAYPVVGSVSAPGLVFVLARAFWGIGSAFVFVGAFAVITHVTEREDRGRWTGYMRAGQSLGFPTGLVMGGVLADLFDIQTAFLTAGTLAMSAGVVGLFVLPDVTPSGTGRTPLRRLPALVRSVPGVLPIGVANGAIRLLFGGVLLTTAVKYAAVLGLEFDALGAAGVTGLVMGAGVLASSAATVVAGRVSDRLDRRELATLPAFGVLGAGFATLASVPSLVGMFGGVLLVGAGVGGAGPVLLAALGDRSPAGTEGKFGGVYNVFGDVGLSVGPLVAFPAVTAVGYETTYLACAAVAVACLLLVNATLLR</sequence>
<evidence type="ECO:0000256" key="7">
    <source>
        <dbReference type="SAM" id="Phobius"/>
    </source>
</evidence>
<dbReference type="RefSeq" id="WP_260595112.1">
    <property type="nucleotide sequence ID" value="NZ_CP104003.1"/>
</dbReference>
<keyword evidence="3" id="KW-1003">Cell membrane</keyword>
<keyword evidence="5 7" id="KW-1133">Transmembrane helix</keyword>
<gene>
    <name evidence="9" type="ORF">N0B31_06805</name>
</gene>
<comment type="subcellular location">
    <subcellularLocation>
        <location evidence="1">Cell membrane</location>
        <topology evidence="1">Multi-pass membrane protein</topology>
    </subcellularLocation>
</comment>
<feature type="transmembrane region" description="Helical" evidence="7">
    <location>
        <begin position="130"/>
        <end position="155"/>
    </location>
</feature>